<evidence type="ECO:0000256" key="5">
    <source>
        <dbReference type="ARBA" id="ARBA00022989"/>
    </source>
</evidence>
<feature type="transmembrane region" description="Helical" evidence="7">
    <location>
        <begin position="99"/>
        <end position="116"/>
    </location>
</feature>
<dbReference type="KEGG" id="mpaf:R5R33_00975"/>
<sequence>MTAGLGSVFGINKEVNAMQRDSHIDTLRGLACVFLVAYHVVGTGATNGLGIDSGIYRELSDLLAYVRMPLFTFLSGVVYAYRPFREGFINFLQGKSRRLLIPMLVVGTLFAILKSLTPGANGDIGNWFTLHIIPVAHYWFLSAQFLIFMVMVPLEKLGAFDRAGRFFVVLSGAILLYFSDIDTQYFSISGAIYLFPFFLLGMGVSRFKWGAAQAKVLSAVLCLMALGAFTALHISGKLDGAGRTDMGLLLGAISCLALYYSSLRVNVSATIGGYSYSIYLFHVFFTAATRILLYQLGVEDTNIVFVTSMVMGIAGPIVVEMVLGGFNLLRLLFLGQSRKEPEKLWGERLLARSARQ</sequence>
<evidence type="ECO:0000256" key="3">
    <source>
        <dbReference type="ARBA" id="ARBA00022475"/>
    </source>
</evidence>
<dbReference type="AlphaFoldDB" id="A0AAU0MYI9"/>
<feature type="transmembrane region" description="Helical" evidence="7">
    <location>
        <begin position="246"/>
        <end position="267"/>
    </location>
</feature>
<keyword evidence="9" id="KW-0012">Acyltransferase</keyword>
<dbReference type="PANTHER" id="PTHR40074">
    <property type="entry name" value="O-ACETYLTRANSFERASE WECH"/>
    <property type="match status" value="1"/>
</dbReference>
<evidence type="ECO:0000256" key="4">
    <source>
        <dbReference type="ARBA" id="ARBA00022692"/>
    </source>
</evidence>
<reference evidence="9 10" key="1">
    <citation type="submission" date="2023-10" db="EMBL/GenBank/DDBJ databases">
        <title>Description of Microbulbifer bruguierae sp. nov., isolated from the sediments of mangrove plant Bruguiera sexangula and comparative genomic analyses of the genus Microbulbifer.</title>
        <authorList>
            <person name="Long M."/>
        </authorList>
    </citation>
    <scope>NUCLEOTIDE SEQUENCE [LARGE SCALE GENOMIC DNA]</scope>
    <source>
        <strain evidence="9 10">SPO729</strain>
    </source>
</reference>
<feature type="domain" description="Acyltransferase 3" evidence="8">
    <location>
        <begin position="24"/>
        <end position="319"/>
    </location>
</feature>
<dbReference type="GO" id="GO:0016413">
    <property type="term" value="F:O-acetyltransferase activity"/>
    <property type="evidence" value="ECO:0007669"/>
    <property type="project" value="TreeGrafter"/>
</dbReference>
<evidence type="ECO:0000256" key="1">
    <source>
        <dbReference type="ARBA" id="ARBA00004651"/>
    </source>
</evidence>
<proteinExistence type="inferred from homology"/>
<evidence type="ECO:0000256" key="2">
    <source>
        <dbReference type="ARBA" id="ARBA00007400"/>
    </source>
</evidence>
<feature type="transmembrane region" description="Helical" evidence="7">
    <location>
        <begin position="128"/>
        <end position="151"/>
    </location>
</feature>
<feature type="transmembrane region" description="Helical" evidence="7">
    <location>
        <begin position="279"/>
        <end position="297"/>
    </location>
</feature>
<feature type="transmembrane region" description="Helical" evidence="7">
    <location>
        <begin position="216"/>
        <end position="234"/>
    </location>
</feature>
<keyword evidence="6 7" id="KW-0472">Membrane</keyword>
<comment type="subcellular location">
    <subcellularLocation>
        <location evidence="1">Cell membrane</location>
        <topology evidence="1">Multi-pass membrane protein</topology>
    </subcellularLocation>
</comment>
<feature type="transmembrane region" description="Helical" evidence="7">
    <location>
        <begin position="185"/>
        <end position="204"/>
    </location>
</feature>
<feature type="transmembrane region" description="Helical" evidence="7">
    <location>
        <begin position="62"/>
        <end position="79"/>
    </location>
</feature>
<keyword evidence="10" id="KW-1185">Reference proteome</keyword>
<keyword evidence="5 7" id="KW-1133">Transmembrane helix</keyword>
<name>A0AAU0MYI9_9GAMM</name>
<organism evidence="9 10">
    <name type="scientific">Microbulbifer pacificus</name>
    <dbReference type="NCBI Taxonomy" id="407164"/>
    <lineage>
        <taxon>Bacteria</taxon>
        <taxon>Pseudomonadati</taxon>
        <taxon>Pseudomonadota</taxon>
        <taxon>Gammaproteobacteria</taxon>
        <taxon>Cellvibrionales</taxon>
        <taxon>Microbulbiferaceae</taxon>
        <taxon>Microbulbifer</taxon>
    </lineage>
</organism>
<keyword evidence="4 7" id="KW-0812">Transmembrane</keyword>
<evidence type="ECO:0000256" key="7">
    <source>
        <dbReference type="SAM" id="Phobius"/>
    </source>
</evidence>
<evidence type="ECO:0000313" key="10">
    <source>
        <dbReference type="Proteomes" id="UP001302477"/>
    </source>
</evidence>
<evidence type="ECO:0000256" key="6">
    <source>
        <dbReference type="ARBA" id="ARBA00023136"/>
    </source>
</evidence>
<comment type="similarity">
    <text evidence="2">Belongs to the acyltransferase 3 family.</text>
</comment>
<dbReference type="GO" id="GO:0005886">
    <property type="term" value="C:plasma membrane"/>
    <property type="evidence" value="ECO:0007669"/>
    <property type="project" value="UniProtKB-SubCell"/>
</dbReference>
<dbReference type="Pfam" id="PF01757">
    <property type="entry name" value="Acyl_transf_3"/>
    <property type="match status" value="1"/>
</dbReference>
<dbReference type="GO" id="GO:0009246">
    <property type="term" value="P:enterobacterial common antigen biosynthetic process"/>
    <property type="evidence" value="ECO:0007669"/>
    <property type="project" value="TreeGrafter"/>
</dbReference>
<dbReference type="Proteomes" id="UP001302477">
    <property type="component" value="Chromosome"/>
</dbReference>
<feature type="transmembrane region" description="Helical" evidence="7">
    <location>
        <begin position="163"/>
        <end position="179"/>
    </location>
</feature>
<gene>
    <name evidence="9" type="ORF">R5R33_00975</name>
</gene>
<dbReference type="PANTHER" id="PTHR40074:SF2">
    <property type="entry name" value="O-ACETYLTRANSFERASE WECH"/>
    <property type="match status" value="1"/>
</dbReference>
<keyword evidence="9" id="KW-0808">Transferase</keyword>
<dbReference type="EMBL" id="CP137555">
    <property type="protein sequence ID" value="WOX05750.1"/>
    <property type="molecule type" value="Genomic_DNA"/>
</dbReference>
<evidence type="ECO:0000313" key="9">
    <source>
        <dbReference type="EMBL" id="WOX05750.1"/>
    </source>
</evidence>
<accession>A0AAU0MYI9</accession>
<feature type="transmembrane region" description="Helical" evidence="7">
    <location>
        <begin position="27"/>
        <end position="50"/>
    </location>
</feature>
<dbReference type="InterPro" id="IPR002656">
    <property type="entry name" value="Acyl_transf_3_dom"/>
</dbReference>
<dbReference type="EC" id="2.3.1.-" evidence="9"/>
<dbReference type="RefSeq" id="WP_318954215.1">
    <property type="nucleotide sequence ID" value="NZ_CP137555.1"/>
</dbReference>
<keyword evidence="3" id="KW-1003">Cell membrane</keyword>
<feature type="transmembrane region" description="Helical" evidence="7">
    <location>
        <begin position="303"/>
        <end position="329"/>
    </location>
</feature>
<evidence type="ECO:0000259" key="8">
    <source>
        <dbReference type="Pfam" id="PF01757"/>
    </source>
</evidence>
<protein>
    <submittedName>
        <fullName evidence="9">Acyltransferase</fullName>
        <ecNumber evidence="9">2.3.1.-</ecNumber>
    </submittedName>
</protein>